<keyword evidence="2" id="KW-0812">Transmembrane</keyword>
<protein>
    <submittedName>
        <fullName evidence="3">Uncharacterized protein</fullName>
    </submittedName>
</protein>
<keyword evidence="2" id="KW-1133">Transmembrane helix</keyword>
<evidence type="ECO:0000256" key="2">
    <source>
        <dbReference type="SAM" id="Phobius"/>
    </source>
</evidence>
<sequence>MVNFWSCRPRSKVRLIWTTGRNIVFFILIGRIVSVERVQDKNLARYLSSGLNGAKGIRYQEIASDENEREDYEPDEYERDDEYNSNSEMRQDESCGRCLSFLKDDVEISRKSKTQGKSRNSIQNLETQDNTISKGQQKFKSPIIRRNSKLASARKLKKFCLWKPLGAKTSPENVDEYDVPQNNDENMLEPAVLVKTHCGEGNVKNSRVHRVRIADEFRVIPVGENKRSLLSAKRIRDGYSVIKSKKKENYPRKMSEIDHDIADLVGHRWNKHTDFDRYYERAKLKLEYDKKIFRIPKKNVSALLNLKHETQTKAIPPIAVVQRETLWKLNQQGNDILDNNTRDKNPIRNELFDKGLKGNEKSGKQLRQGDKLFGQISKGNNILEKENVLNKGKHIFDSCLNTSSAPVPVYGRKHEDHFCRFNFLLLLLMLASITSLSYWIYWKLWPRKRNPDEVELLFRKVAFDNESGPSKETHLYPLSIEKQRQCEDSSYESYGSFTGDHYDSEAGGSTRTTLNLIRDQVDLSNITLCKNCQLYRFKLT</sequence>
<proteinExistence type="predicted"/>
<evidence type="ECO:0000313" key="3">
    <source>
        <dbReference type="EMBL" id="CAG6744935.1"/>
    </source>
</evidence>
<keyword evidence="2" id="KW-0472">Membrane</keyword>
<feature type="region of interest" description="Disordered" evidence="1">
    <location>
        <begin position="62"/>
        <end position="91"/>
    </location>
</feature>
<reference evidence="3" key="1">
    <citation type="submission" date="2021-05" db="EMBL/GenBank/DDBJ databases">
        <authorList>
            <person name="Alioto T."/>
            <person name="Alioto T."/>
            <person name="Gomez Garrido J."/>
        </authorList>
    </citation>
    <scope>NUCLEOTIDE SEQUENCE</scope>
</reference>
<dbReference type="EMBL" id="HBUF01479320">
    <property type="protein sequence ID" value="CAG6744935.1"/>
    <property type="molecule type" value="Transcribed_RNA"/>
</dbReference>
<accession>A0A8D8ZCD2</accession>
<name>A0A8D8ZCD2_9HEMI</name>
<evidence type="ECO:0000256" key="1">
    <source>
        <dbReference type="SAM" id="MobiDB-lite"/>
    </source>
</evidence>
<dbReference type="AlphaFoldDB" id="A0A8D8ZCD2"/>
<organism evidence="3">
    <name type="scientific">Cacopsylla melanoneura</name>
    <dbReference type="NCBI Taxonomy" id="428564"/>
    <lineage>
        <taxon>Eukaryota</taxon>
        <taxon>Metazoa</taxon>
        <taxon>Ecdysozoa</taxon>
        <taxon>Arthropoda</taxon>
        <taxon>Hexapoda</taxon>
        <taxon>Insecta</taxon>
        <taxon>Pterygota</taxon>
        <taxon>Neoptera</taxon>
        <taxon>Paraneoptera</taxon>
        <taxon>Hemiptera</taxon>
        <taxon>Sternorrhyncha</taxon>
        <taxon>Psylloidea</taxon>
        <taxon>Psyllidae</taxon>
        <taxon>Psyllinae</taxon>
        <taxon>Cacopsylla</taxon>
    </lineage>
</organism>
<feature type="compositionally biased region" description="Acidic residues" evidence="1">
    <location>
        <begin position="63"/>
        <end position="83"/>
    </location>
</feature>
<feature type="transmembrane region" description="Helical" evidence="2">
    <location>
        <begin position="421"/>
        <end position="441"/>
    </location>
</feature>